<dbReference type="SUPFAM" id="SSF82649">
    <property type="entry name" value="SufE/NifU"/>
    <property type="match status" value="1"/>
</dbReference>
<proteinExistence type="predicted"/>
<dbReference type="Proteomes" id="UP000094056">
    <property type="component" value="Unassembled WGS sequence"/>
</dbReference>
<organism evidence="2 3">
    <name type="scientific">Candidatus Scalindua rubra</name>
    <dbReference type="NCBI Taxonomy" id="1872076"/>
    <lineage>
        <taxon>Bacteria</taxon>
        <taxon>Pseudomonadati</taxon>
        <taxon>Planctomycetota</taxon>
        <taxon>Candidatus Brocadiia</taxon>
        <taxon>Candidatus Brocadiales</taxon>
        <taxon>Candidatus Scalinduaceae</taxon>
        <taxon>Candidatus Scalindua</taxon>
    </lineage>
</organism>
<comment type="caution">
    <text evidence="2">The sequence shown here is derived from an EMBL/GenBank/DDBJ whole genome shotgun (WGS) entry which is preliminary data.</text>
</comment>
<dbReference type="CDD" id="cd06664">
    <property type="entry name" value="IscU_like"/>
    <property type="match status" value="1"/>
</dbReference>
<dbReference type="EMBL" id="MAYW01000153">
    <property type="protein sequence ID" value="ODS31008.1"/>
    <property type="molecule type" value="Genomic_DNA"/>
</dbReference>
<protein>
    <submittedName>
        <fullName evidence="2">Iron-sulfur cofactor synthesis protein</fullName>
    </submittedName>
</protein>
<evidence type="ECO:0000313" key="3">
    <source>
        <dbReference type="Proteomes" id="UP000094056"/>
    </source>
</evidence>
<dbReference type="GO" id="GO:0005506">
    <property type="term" value="F:iron ion binding"/>
    <property type="evidence" value="ECO:0007669"/>
    <property type="project" value="InterPro"/>
</dbReference>
<feature type="domain" description="NIF system FeS cluster assembly NifU N-terminal" evidence="1">
    <location>
        <begin position="5"/>
        <end position="119"/>
    </location>
</feature>
<dbReference type="PANTHER" id="PTHR10093">
    <property type="entry name" value="IRON-SULFUR CLUSTER ASSEMBLY ENZYME NIFU HOMOLOG"/>
    <property type="match status" value="1"/>
</dbReference>
<reference evidence="2 3" key="1">
    <citation type="submission" date="2016-07" db="EMBL/GenBank/DDBJ databases">
        <title>Draft genome of Scalindua rubra, obtained from a brine-seawater interface in the Red Sea, sheds light on salt adaptation in anammox bacteria.</title>
        <authorList>
            <person name="Speth D.R."/>
            <person name="Lagkouvardos I."/>
            <person name="Wang Y."/>
            <person name="Qian P.-Y."/>
            <person name="Dutilh B.E."/>
            <person name="Jetten M.S."/>
        </authorList>
    </citation>
    <scope>NUCLEOTIDE SEQUENCE [LARGE SCALE GENOMIC DNA]</scope>
    <source>
        <strain evidence="2">BSI-1</strain>
    </source>
</reference>
<dbReference type="GO" id="GO:0016226">
    <property type="term" value="P:iron-sulfur cluster assembly"/>
    <property type="evidence" value="ECO:0007669"/>
    <property type="project" value="InterPro"/>
</dbReference>
<evidence type="ECO:0000259" key="1">
    <source>
        <dbReference type="Pfam" id="PF01592"/>
    </source>
</evidence>
<dbReference type="Gene3D" id="3.90.1010.10">
    <property type="match status" value="1"/>
</dbReference>
<dbReference type="NCBIfam" id="TIGR01994">
    <property type="entry name" value="SUF_scaf_2"/>
    <property type="match status" value="1"/>
</dbReference>
<evidence type="ECO:0000313" key="2">
    <source>
        <dbReference type="EMBL" id="ODS31008.1"/>
    </source>
</evidence>
<dbReference type="Pfam" id="PF01592">
    <property type="entry name" value="NifU_N"/>
    <property type="match status" value="1"/>
</dbReference>
<gene>
    <name evidence="2" type="ORF">SCARUB_03886</name>
</gene>
<accession>A0A1E3X5V7</accession>
<dbReference type="PATRIC" id="fig|1872076.5.peg.4633"/>
<dbReference type="GO" id="GO:0051536">
    <property type="term" value="F:iron-sulfur cluster binding"/>
    <property type="evidence" value="ECO:0007669"/>
    <property type="project" value="InterPro"/>
</dbReference>
<name>A0A1E3X5V7_9BACT</name>
<sequence>MEDLYREYILEHYKNPSNYGTLQNPDISYTDSNPLCGDEIRIDINLNDNKVKDVRFQGKGCALSKASASMLTEMIDGMSLEEMKGITKEDIIDVLGITLGPVRIKCALLGLKVLKAGAYGLKGWPGEED</sequence>
<dbReference type="AlphaFoldDB" id="A0A1E3X5V7"/>
<dbReference type="InterPro" id="IPR002871">
    <property type="entry name" value="NIF_FeS_clus_asmbl_NifU_N"/>
</dbReference>